<dbReference type="InterPro" id="IPR011009">
    <property type="entry name" value="Kinase-like_dom_sf"/>
</dbReference>
<keyword evidence="3" id="KW-1185">Reference proteome</keyword>
<dbReference type="InParanoid" id="A0A6L2PTC1"/>
<evidence type="ECO:0000313" key="2">
    <source>
        <dbReference type="EMBL" id="GFG35863.1"/>
    </source>
</evidence>
<dbReference type="EMBL" id="BLKM01009144">
    <property type="protein sequence ID" value="GFG35863.1"/>
    <property type="molecule type" value="Genomic_DNA"/>
</dbReference>
<dbReference type="PANTHER" id="PTHR11012:SF56">
    <property type="entry name" value="CHK KINASE-LIKE DOMAIN-CONTAINING PROTEIN-RELATED"/>
    <property type="match status" value="1"/>
</dbReference>
<evidence type="ECO:0000259" key="1">
    <source>
        <dbReference type="SMART" id="SM00587"/>
    </source>
</evidence>
<reference evidence="3" key="1">
    <citation type="submission" date="2020-01" db="EMBL/GenBank/DDBJ databases">
        <title>Draft genome sequence of the Termite Coptotermes fromosanus.</title>
        <authorList>
            <person name="Itakura S."/>
            <person name="Yosikawa Y."/>
            <person name="Umezawa K."/>
        </authorList>
    </citation>
    <scope>NUCLEOTIDE SEQUENCE [LARGE SCALE GENOMIC DNA]</scope>
</reference>
<dbReference type="OrthoDB" id="8250698at2759"/>
<dbReference type="Gene3D" id="3.90.1200.10">
    <property type="match status" value="1"/>
</dbReference>
<dbReference type="AlphaFoldDB" id="A0A6L2PTC1"/>
<dbReference type="PANTHER" id="PTHR11012">
    <property type="entry name" value="PROTEIN KINASE-LIKE DOMAIN-CONTAINING"/>
    <property type="match status" value="1"/>
</dbReference>
<dbReference type="SMART" id="SM00587">
    <property type="entry name" value="CHK"/>
    <property type="match status" value="1"/>
</dbReference>
<organism evidence="2 3">
    <name type="scientific">Coptotermes formosanus</name>
    <name type="common">Formosan subterranean termite</name>
    <dbReference type="NCBI Taxonomy" id="36987"/>
    <lineage>
        <taxon>Eukaryota</taxon>
        <taxon>Metazoa</taxon>
        <taxon>Ecdysozoa</taxon>
        <taxon>Arthropoda</taxon>
        <taxon>Hexapoda</taxon>
        <taxon>Insecta</taxon>
        <taxon>Pterygota</taxon>
        <taxon>Neoptera</taxon>
        <taxon>Polyneoptera</taxon>
        <taxon>Dictyoptera</taxon>
        <taxon>Blattodea</taxon>
        <taxon>Blattoidea</taxon>
        <taxon>Termitoidae</taxon>
        <taxon>Rhinotermitidae</taxon>
        <taxon>Coptotermes</taxon>
    </lineage>
</organism>
<comment type="caution">
    <text evidence="2">The sequence shown here is derived from an EMBL/GenBank/DDBJ whole genome shotgun (WGS) entry which is preliminary data.</text>
</comment>
<sequence>IVSESGVFNREAGAFITIMPAVYRLLDEASPGEFQPCAASCLYYHSGSPAPAIVLDDLKEQGFRMADRRAGLDMQHCLLVMKALAQLHAASAVLHLKNPQIFRPYSESLYCERLRKSLEPIFQVTTQSVAKEVEKWPLYNKRFASKLHRIADNTMDFLIKDVERNDDDFNVLIHGDLWLNNMMFRYSDDTQEAVHVRFVDYQLCHFTSPAQDLQYFLHTSPTINILEKHSSLVEEYHKTLQGTLTLLGHEYLCPSLQKLQKQLDKMGRFAVIMACSVLPLVL</sequence>
<protein>
    <recommendedName>
        <fullName evidence="1">CHK kinase-like domain-containing protein</fullName>
    </recommendedName>
</protein>
<name>A0A6L2PTC1_COPFO</name>
<dbReference type="Pfam" id="PF02958">
    <property type="entry name" value="EcKL"/>
    <property type="match status" value="1"/>
</dbReference>
<accession>A0A6L2PTC1</accession>
<dbReference type="SUPFAM" id="SSF56112">
    <property type="entry name" value="Protein kinase-like (PK-like)"/>
    <property type="match status" value="1"/>
</dbReference>
<feature type="domain" description="CHK kinase-like" evidence="1">
    <location>
        <begin position="53"/>
        <end position="246"/>
    </location>
</feature>
<evidence type="ECO:0000313" key="3">
    <source>
        <dbReference type="Proteomes" id="UP000502823"/>
    </source>
</evidence>
<dbReference type="Proteomes" id="UP000502823">
    <property type="component" value="Unassembled WGS sequence"/>
</dbReference>
<gene>
    <name evidence="2" type="ORF">Cfor_11162</name>
</gene>
<dbReference type="InterPro" id="IPR004119">
    <property type="entry name" value="EcKL"/>
</dbReference>
<dbReference type="InterPro" id="IPR015897">
    <property type="entry name" value="CHK_kinase-like"/>
</dbReference>
<feature type="non-terminal residue" evidence="2">
    <location>
        <position position="1"/>
    </location>
</feature>
<feature type="non-terminal residue" evidence="2">
    <location>
        <position position="282"/>
    </location>
</feature>
<proteinExistence type="predicted"/>